<dbReference type="InterPro" id="IPR013762">
    <property type="entry name" value="Integrase-like_cat_sf"/>
</dbReference>
<gene>
    <name evidence="3" type="ORF">ACFHYQ_08120</name>
</gene>
<keyword evidence="4" id="KW-1185">Reference proteome</keyword>
<dbReference type="InterPro" id="IPR050090">
    <property type="entry name" value="Tyrosine_recombinase_XerCD"/>
</dbReference>
<evidence type="ECO:0000259" key="2">
    <source>
        <dbReference type="PROSITE" id="PS51898"/>
    </source>
</evidence>
<organism evidence="3 4">
    <name type="scientific">Sphaerimonospora cavernae</name>
    <dbReference type="NCBI Taxonomy" id="1740611"/>
    <lineage>
        <taxon>Bacteria</taxon>
        <taxon>Bacillati</taxon>
        <taxon>Actinomycetota</taxon>
        <taxon>Actinomycetes</taxon>
        <taxon>Streptosporangiales</taxon>
        <taxon>Streptosporangiaceae</taxon>
        <taxon>Sphaerimonospora</taxon>
    </lineage>
</organism>
<dbReference type="PANTHER" id="PTHR30349:SF90">
    <property type="entry name" value="TYROSINE RECOMBINASE XERD"/>
    <property type="match status" value="1"/>
</dbReference>
<dbReference type="PROSITE" id="PS51898">
    <property type="entry name" value="TYR_RECOMBINASE"/>
    <property type="match status" value="1"/>
</dbReference>
<sequence>MTEIVSGAAPYLPDVPPGPPARNPYLVYLKSLGGAQSRRTMGGCLDRIARILGYTTGETVPWGLLRYQHAAALRSELVNQVHLDADGELVPWSPSSVNKHLSALRQVLYHAWMLGQMTAEDYHRAKAVKNVKGGTRAKAGRNVAEHEVAAMLKACLAAGDLIGIRDAAVIAVLQSTGMRRDELAKATRANYDPGDRRLLITGKGGKSREVYLHEVAAVYLGRWLAATEHIRGPLIAPVNRWGAATARHLSPDAIAAALERRRRQAGLPRLSPHDLRRTFAGDLLDNGVDLARVQQLMGHASPVTTSGYDRRPGRQRRAAVDTLTLPRPEDLAT</sequence>
<evidence type="ECO:0000313" key="4">
    <source>
        <dbReference type="Proteomes" id="UP001589870"/>
    </source>
</evidence>
<reference evidence="3 4" key="1">
    <citation type="submission" date="2024-09" db="EMBL/GenBank/DDBJ databases">
        <authorList>
            <person name="Sun Q."/>
            <person name="Mori K."/>
        </authorList>
    </citation>
    <scope>NUCLEOTIDE SEQUENCE [LARGE SCALE GENOMIC DNA]</scope>
    <source>
        <strain evidence="3 4">TBRC 1851</strain>
    </source>
</reference>
<comment type="caution">
    <text evidence="3">The sequence shown here is derived from an EMBL/GenBank/DDBJ whole genome shotgun (WGS) entry which is preliminary data.</text>
</comment>
<protein>
    <submittedName>
        <fullName evidence="3">Tyrosine-type recombinase/integrase</fullName>
    </submittedName>
</protein>
<dbReference type="RefSeq" id="WP_394300473.1">
    <property type="nucleotide sequence ID" value="NZ_JBHMQT010000012.1"/>
</dbReference>
<accession>A0ABV6U2L9</accession>
<evidence type="ECO:0000256" key="1">
    <source>
        <dbReference type="ARBA" id="ARBA00023172"/>
    </source>
</evidence>
<dbReference type="CDD" id="cd00397">
    <property type="entry name" value="DNA_BRE_C"/>
    <property type="match status" value="1"/>
</dbReference>
<dbReference type="InterPro" id="IPR011010">
    <property type="entry name" value="DNA_brk_join_enz"/>
</dbReference>
<dbReference type="Gene3D" id="1.10.443.10">
    <property type="entry name" value="Intergrase catalytic core"/>
    <property type="match status" value="1"/>
</dbReference>
<dbReference type="Pfam" id="PF00589">
    <property type="entry name" value="Phage_integrase"/>
    <property type="match status" value="1"/>
</dbReference>
<dbReference type="PANTHER" id="PTHR30349">
    <property type="entry name" value="PHAGE INTEGRASE-RELATED"/>
    <property type="match status" value="1"/>
</dbReference>
<dbReference type="EMBL" id="JBHMQT010000012">
    <property type="protein sequence ID" value="MFC0862259.1"/>
    <property type="molecule type" value="Genomic_DNA"/>
</dbReference>
<feature type="domain" description="Tyr recombinase" evidence="2">
    <location>
        <begin position="138"/>
        <end position="321"/>
    </location>
</feature>
<evidence type="ECO:0000313" key="3">
    <source>
        <dbReference type="EMBL" id="MFC0862259.1"/>
    </source>
</evidence>
<keyword evidence="1" id="KW-0233">DNA recombination</keyword>
<dbReference type="SUPFAM" id="SSF56349">
    <property type="entry name" value="DNA breaking-rejoining enzymes"/>
    <property type="match status" value="1"/>
</dbReference>
<proteinExistence type="predicted"/>
<dbReference type="Proteomes" id="UP001589870">
    <property type="component" value="Unassembled WGS sequence"/>
</dbReference>
<name>A0ABV6U2L9_9ACTN</name>
<dbReference type="InterPro" id="IPR002104">
    <property type="entry name" value="Integrase_catalytic"/>
</dbReference>